<accession>A0A1G2K924</accession>
<reference evidence="1 2" key="1">
    <citation type="journal article" date="2016" name="Nat. Commun.">
        <title>Thousands of microbial genomes shed light on interconnected biogeochemical processes in an aquifer system.</title>
        <authorList>
            <person name="Anantharaman K."/>
            <person name="Brown C.T."/>
            <person name="Hug L.A."/>
            <person name="Sharon I."/>
            <person name="Castelle C.J."/>
            <person name="Probst A.J."/>
            <person name="Thomas B.C."/>
            <person name="Singh A."/>
            <person name="Wilkins M.J."/>
            <person name="Karaoz U."/>
            <person name="Brodie E.L."/>
            <person name="Williams K.H."/>
            <person name="Hubbard S.S."/>
            <person name="Banfield J.F."/>
        </authorList>
    </citation>
    <scope>NUCLEOTIDE SEQUENCE [LARGE SCALE GENOMIC DNA]</scope>
</reference>
<protein>
    <submittedName>
        <fullName evidence="1">Uncharacterized protein</fullName>
    </submittedName>
</protein>
<name>A0A1G2K924_9BACT</name>
<sequence>MGRDGVGLILLRLAIGIPGALFGNPSNFSFWTGSGTGGDAHPPLPGCPFRSEARAGESYAFRADCPLEPERWLCSAGGRRRANDSTSQPARR</sequence>
<evidence type="ECO:0000313" key="1">
    <source>
        <dbReference type="EMBL" id="OGZ95929.1"/>
    </source>
</evidence>
<comment type="caution">
    <text evidence="1">The sequence shown here is derived from an EMBL/GenBank/DDBJ whole genome shotgun (WGS) entry which is preliminary data.</text>
</comment>
<gene>
    <name evidence="1" type="ORF">A2633_02490</name>
</gene>
<evidence type="ECO:0000313" key="2">
    <source>
        <dbReference type="Proteomes" id="UP000177152"/>
    </source>
</evidence>
<dbReference type="AlphaFoldDB" id="A0A1G2K924"/>
<dbReference type="EMBL" id="MHQC01000002">
    <property type="protein sequence ID" value="OGZ95929.1"/>
    <property type="molecule type" value="Genomic_DNA"/>
</dbReference>
<organism evidence="1 2">
    <name type="scientific">Candidatus Sungbacteria bacterium RIFCSPHIGHO2_01_FULL_47_32</name>
    <dbReference type="NCBI Taxonomy" id="1802264"/>
    <lineage>
        <taxon>Bacteria</taxon>
        <taxon>Candidatus Sungiibacteriota</taxon>
    </lineage>
</organism>
<dbReference type="Proteomes" id="UP000177152">
    <property type="component" value="Unassembled WGS sequence"/>
</dbReference>
<proteinExistence type="predicted"/>